<organism evidence="5 6">
    <name type="scientific">Gemmatimonas phototrophica</name>
    <dbReference type="NCBI Taxonomy" id="1379270"/>
    <lineage>
        <taxon>Bacteria</taxon>
        <taxon>Pseudomonadati</taxon>
        <taxon>Gemmatimonadota</taxon>
        <taxon>Gemmatimonadia</taxon>
        <taxon>Gemmatimonadales</taxon>
        <taxon>Gemmatimonadaceae</taxon>
        <taxon>Gemmatimonas</taxon>
    </lineage>
</organism>
<dbReference type="PIRSF" id="PIRSF001327">
    <property type="entry name" value="Arsenical_pump-driving_ATPase"/>
    <property type="match status" value="1"/>
</dbReference>
<dbReference type="InterPro" id="IPR027417">
    <property type="entry name" value="P-loop_NTPase"/>
</dbReference>
<dbReference type="AlphaFoldDB" id="A0A143BPK1"/>
<reference evidence="5 6" key="1">
    <citation type="journal article" date="2014" name="Proc. Natl. Acad. Sci. U.S.A.">
        <title>Functional type 2 photosynthetic reaction centers found in the rare bacterial phylum Gemmatimonadetes.</title>
        <authorList>
            <person name="Zeng Y."/>
            <person name="Feng F."/>
            <person name="Medova H."/>
            <person name="Dean J."/>
            <person name="Koblizek M."/>
        </authorList>
    </citation>
    <scope>NUCLEOTIDE SEQUENCE [LARGE SCALE GENOMIC DNA]</scope>
    <source>
        <strain evidence="5 6">AP64</strain>
    </source>
</reference>
<dbReference type="RefSeq" id="WP_026848861.1">
    <property type="nucleotide sequence ID" value="NZ_CP011454.1"/>
</dbReference>
<dbReference type="PANTHER" id="PTHR10803">
    <property type="entry name" value="ARSENICAL PUMP-DRIVING ATPASE ARSENITE-TRANSLOCATING ATPASE"/>
    <property type="match status" value="1"/>
</dbReference>
<dbReference type="InterPro" id="IPR027541">
    <property type="entry name" value="Ars_ATPase"/>
</dbReference>
<evidence type="ECO:0000313" key="6">
    <source>
        <dbReference type="Proteomes" id="UP000076404"/>
    </source>
</evidence>
<dbReference type="GO" id="GO:0015446">
    <property type="term" value="F:ATPase-coupled arsenite transmembrane transporter activity"/>
    <property type="evidence" value="ECO:0007669"/>
    <property type="project" value="UniProtKB-EC"/>
</dbReference>
<accession>A0A143BPK1</accession>
<evidence type="ECO:0000313" key="5">
    <source>
        <dbReference type="EMBL" id="AMW06364.1"/>
    </source>
</evidence>
<sequence length="602" mass="63350">MATPDALERLATNATRHLFFTGKGGVGKTTVASALALRLAELGRPTLLVSTDPASNLDDVFTMAVGEQPTPVPRTEDASGQTQLSVMNLDPVREAAAYRERMIAPYRGALPDAALRSLEEQLSGACTVEIAAFNAFTTLLTDAALARFAHIVFDTAPTGHTLRLLSLPSAWSGFISTNSSGASCLGPLAGLGEQQQQYASAVQTLCDPHRTTLVLVARAEPSALHEAARAAGELHALGMHEQQLVVNGLLRSSGSDAVATAFITRQTAAMAAMPEQLTSLPRVELPLVASECTGLAALRAVGRAAADTPSTPAGLHSAPTPHTAAYNPFGTFDELVQQLAAAGRGVIMTMGKGGVGKTTMAARIAQALARAGHAVHLTTTDPAAHVEAAVHAVTLASGSNAQPSLLTVSRIDPALETDRYASEVLADAEHSSGGLEPEERALLEEDLRSPCTEEIAVFRAFARTVADAADRFVVLDTAPTGHTLLLLDAAESYHREVARTAGSHIPESVRTLLPRLRDASYTRLLIVTLAESTPVHEAERLQQDLARAEIVPFGWIVNGSLAASGTQHPVLAARGRLEAPHLQRVATSLAQRAWLIPWDAAR</sequence>
<dbReference type="InterPro" id="IPR003593">
    <property type="entry name" value="AAA+_ATPase"/>
</dbReference>
<comment type="catalytic activity">
    <reaction evidence="2">
        <text>arsenite(in) + ATP + H2O = arsenite(out) + ADP + phosphate + H(+)</text>
        <dbReference type="Rhea" id="RHEA:11348"/>
        <dbReference type="ChEBI" id="CHEBI:15377"/>
        <dbReference type="ChEBI" id="CHEBI:15378"/>
        <dbReference type="ChEBI" id="CHEBI:29242"/>
        <dbReference type="ChEBI" id="CHEBI:30616"/>
        <dbReference type="ChEBI" id="CHEBI:43474"/>
        <dbReference type="ChEBI" id="CHEBI:456216"/>
        <dbReference type="EC" id="7.3.2.7"/>
    </reaction>
</comment>
<feature type="domain" description="AAA+ ATPase" evidence="4">
    <location>
        <begin position="343"/>
        <end position="557"/>
    </location>
</feature>
<reference evidence="5 6" key="2">
    <citation type="journal article" date="2016" name="Environ. Microbiol. Rep.">
        <title>Metagenomic evidence for the presence of phototrophic Gemmatimonadetes bacteria in diverse environments.</title>
        <authorList>
            <person name="Zeng Y."/>
            <person name="Baumbach J."/>
            <person name="Barbosa E.G."/>
            <person name="Azevedo V."/>
            <person name="Zhang C."/>
            <person name="Koblizek M."/>
        </authorList>
    </citation>
    <scope>NUCLEOTIDE SEQUENCE [LARGE SCALE GENOMIC DNA]</scope>
    <source>
        <strain evidence="5 6">AP64</strain>
    </source>
</reference>
<dbReference type="CDD" id="cd02035">
    <property type="entry name" value="ArsA"/>
    <property type="match status" value="2"/>
</dbReference>
<gene>
    <name evidence="5" type="ORF">GEMMAAP_19380</name>
</gene>
<dbReference type="eggNOG" id="COG0003">
    <property type="taxonomic scope" value="Bacteria"/>
</dbReference>
<dbReference type="SMART" id="SM00382">
    <property type="entry name" value="AAA"/>
    <property type="match status" value="2"/>
</dbReference>
<dbReference type="NCBIfam" id="TIGR04291">
    <property type="entry name" value="arsen_driv_ArsA"/>
    <property type="match status" value="1"/>
</dbReference>
<dbReference type="Proteomes" id="UP000076404">
    <property type="component" value="Chromosome"/>
</dbReference>
<dbReference type="KEGG" id="gph:GEMMAAP_19380"/>
<dbReference type="PANTHER" id="PTHR10803:SF3">
    <property type="entry name" value="ATPASE GET3"/>
    <property type="match status" value="1"/>
</dbReference>
<evidence type="ECO:0000256" key="3">
    <source>
        <dbReference type="ARBA" id="ARBA00066752"/>
    </source>
</evidence>
<evidence type="ECO:0000259" key="4">
    <source>
        <dbReference type="SMART" id="SM00382"/>
    </source>
</evidence>
<dbReference type="GO" id="GO:0005524">
    <property type="term" value="F:ATP binding"/>
    <property type="evidence" value="ECO:0007669"/>
    <property type="project" value="InterPro"/>
</dbReference>
<keyword evidence="6" id="KW-1185">Reference proteome</keyword>
<evidence type="ECO:0000256" key="1">
    <source>
        <dbReference type="ARBA" id="ARBA00011040"/>
    </source>
</evidence>
<proteinExistence type="inferred from homology"/>
<dbReference type="InterPro" id="IPR025723">
    <property type="entry name" value="ArsA/GET3_ATPase-like"/>
</dbReference>
<feature type="domain" description="AAA+ ATPase" evidence="4">
    <location>
        <begin position="14"/>
        <end position="158"/>
    </location>
</feature>
<dbReference type="OrthoDB" id="9780677at2"/>
<dbReference type="EC" id="7.3.2.7" evidence="3"/>
<dbReference type="Gene3D" id="3.40.50.300">
    <property type="entry name" value="P-loop containing nucleotide triphosphate hydrolases"/>
    <property type="match status" value="2"/>
</dbReference>
<dbReference type="InterPro" id="IPR016300">
    <property type="entry name" value="ATPase_ArsA/GET3"/>
</dbReference>
<dbReference type="GO" id="GO:0016887">
    <property type="term" value="F:ATP hydrolysis activity"/>
    <property type="evidence" value="ECO:0007669"/>
    <property type="project" value="InterPro"/>
</dbReference>
<dbReference type="EMBL" id="CP011454">
    <property type="protein sequence ID" value="AMW06364.1"/>
    <property type="molecule type" value="Genomic_DNA"/>
</dbReference>
<dbReference type="SUPFAM" id="SSF52540">
    <property type="entry name" value="P-loop containing nucleoside triphosphate hydrolases"/>
    <property type="match status" value="2"/>
</dbReference>
<evidence type="ECO:0000256" key="2">
    <source>
        <dbReference type="ARBA" id="ARBA00052296"/>
    </source>
</evidence>
<dbReference type="NCBIfam" id="TIGR00345">
    <property type="entry name" value="GET3_arsA_TRC40"/>
    <property type="match status" value="1"/>
</dbReference>
<dbReference type="Pfam" id="PF02374">
    <property type="entry name" value="ArsA_ATPase"/>
    <property type="match status" value="2"/>
</dbReference>
<protein>
    <recommendedName>
        <fullName evidence="3">arsenite-transporting ATPase</fullName>
        <ecNumber evidence="3">7.3.2.7</ecNumber>
    </recommendedName>
</protein>
<comment type="similarity">
    <text evidence="1">Belongs to the arsA ATPase family.</text>
</comment>
<dbReference type="STRING" id="1379270.GEMMAAP_19380"/>
<name>A0A143BPK1_9BACT</name>